<reference evidence="2 4" key="1">
    <citation type="journal article" date="2016" name="Front. Microbiol.">
        <title>Genome Sequence of the Piezophilic, Mesophilic Sulfate-Reducing Bacterium Desulfovibrio indicus J2T.</title>
        <authorList>
            <person name="Cao J."/>
            <person name="Maignien L."/>
            <person name="Shao Z."/>
            <person name="Alain K."/>
            <person name="Jebbar M."/>
        </authorList>
    </citation>
    <scope>NUCLEOTIDE SEQUENCE [LARGE SCALE GENOMIC DNA]</scope>
    <source>
        <strain evidence="2 4">J2</strain>
    </source>
</reference>
<dbReference type="OrthoDB" id="9801785at2"/>
<evidence type="ECO:0000313" key="5">
    <source>
        <dbReference type="Proteomes" id="UP000295506"/>
    </source>
</evidence>
<protein>
    <submittedName>
        <fullName evidence="3">dTDP-6-deoxy-L-talose 4-dehydrogenase (NAD+)</fullName>
    </submittedName>
</protein>
<dbReference type="PANTHER" id="PTHR43245:SF13">
    <property type="entry name" value="UDP-D-APIOSE_UDP-D-XYLOSE SYNTHASE 2"/>
    <property type="match status" value="1"/>
</dbReference>
<evidence type="ECO:0000313" key="4">
    <source>
        <dbReference type="Proteomes" id="UP000055611"/>
    </source>
</evidence>
<name>A0A126QN52_9BACT</name>
<evidence type="ECO:0000313" key="2">
    <source>
        <dbReference type="EMBL" id="AMK11351.1"/>
    </source>
</evidence>
<dbReference type="SUPFAM" id="SSF51735">
    <property type="entry name" value="NAD(P)-binding Rossmann-fold domains"/>
    <property type="match status" value="1"/>
</dbReference>
<dbReference type="InterPro" id="IPR001509">
    <property type="entry name" value="Epimerase_deHydtase"/>
</dbReference>
<dbReference type="KEGG" id="dej:AWY79_09600"/>
<dbReference type="InterPro" id="IPR036291">
    <property type="entry name" value="NAD(P)-bd_dom_sf"/>
</dbReference>
<organism evidence="3 5">
    <name type="scientific">Pseudodesulfovibrio indicus</name>
    <dbReference type="NCBI Taxonomy" id="1716143"/>
    <lineage>
        <taxon>Bacteria</taxon>
        <taxon>Pseudomonadati</taxon>
        <taxon>Thermodesulfobacteriota</taxon>
        <taxon>Desulfovibrionia</taxon>
        <taxon>Desulfovibrionales</taxon>
        <taxon>Desulfovibrionaceae</taxon>
    </lineage>
</organism>
<gene>
    <name evidence="2" type="ORF">AWY79_09600</name>
    <name evidence="3" type="ORF">EDC59_10332</name>
</gene>
<dbReference type="Proteomes" id="UP000295506">
    <property type="component" value="Unassembled WGS sequence"/>
</dbReference>
<dbReference type="PANTHER" id="PTHR43245">
    <property type="entry name" value="BIFUNCTIONAL POLYMYXIN RESISTANCE PROTEIN ARNA"/>
    <property type="match status" value="1"/>
</dbReference>
<reference evidence="3 5" key="2">
    <citation type="submission" date="2019-03" db="EMBL/GenBank/DDBJ databases">
        <title>Genomic Encyclopedia of Type Strains, Phase IV (KMG-IV): sequencing the most valuable type-strain genomes for metagenomic binning, comparative biology and taxonomic classification.</title>
        <authorList>
            <person name="Goeker M."/>
        </authorList>
    </citation>
    <scope>NUCLEOTIDE SEQUENCE [LARGE SCALE GENOMIC DNA]</scope>
    <source>
        <strain evidence="3 5">DSM 101483</strain>
    </source>
</reference>
<dbReference type="EMBL" id="SOBK01000003">
    <property type="protein sequence ID" value="TDT89738.1"/>
    <property type="molecule type" value="Genomic_DNA"/>
</dbReference>
<dbReference type="Gene3D" id="3.40.50.720">
    <property type="entry name" value="NAD(P)-binding Rossmann-like Domain"/>
    <property type="match status" value="1"/>
</dbReference>
<proteinExistence type="predicted"/>
<evidence type="ECO:0000313" key="3">
    <source>
        <dbReference type="EMBL" id="TDT89738.1"/>
    </source>
</evidence>
<dbReference type="RefSeq" id="WP_066802889.1">
    <property type="nucleotide sequence ID" value="NZ_CP014206.1"/>
</dbReference>
<dbReference type="EMBL" id="CP014206">
    <property type="protein sequence ID" value="AMK11351.1"/>
    <property type="molecule type" value="Genomic_DNA"/>
</dbReference>
<evidence type="ECO:0000259" key="1">
    <source>
        <dbReference type="Pfam" id="PF01370"/>
    </source>
</evidence>
<sequence length="285" mass="31744">MRILITGATGFIGNHVVTELVKSHGSGNEIVATSTSLEKARKTSWYSDVEYMAHDIYDRTVDPYELFNKPDVLIHLAWSGFPNYTQASHFEHVLFEEYRFHKHMIASGLKRLVYAGGTYAEYGNHDGCMKEEALSDPTTPYSIAKDTLRKMLALLAQDATGFSLCWCRLFNVYGEGQNKGTFLAQLISAIKNNEKSFNMSAGEQLRDFIPVVVAADRIAKLAAAAEAEGIYNICSGTPTSLRTLAETTIERMNASIHLNLGHYPYNTHEPMAIWGDGTKYADLQL</sequence>
<dbReference type="AlphaFoldDB" id="A0A126QN52"/>
<keyword evidence="4" id="KW-1185">Reference proteome</keyword>
<dbReference type="Pfam" id="PF01370">
    <property type="entry name" value="Epimerase"/>
    <property type="match status" value="1"/>
</dbReference>
<dbReference type="InterPro" id="IPR050177">
    <property type="entry name" value="Lipid_A_modif_metabolic_enz"/>
</dbReference>
<accession>A0A126QN52</accession>
<feature type="domain" description="NAD-dependent epimerase/dehydratase" evidence="1">
    <location>
        <begin position="3"/>
        <end position="234"/>
    </location>
</feature>
<dbReference type="Proteomes" id="UP000055611">
    <property type="component" value="Chromosome"/>
</dbReference>